<dbReference type="PANTHER" id="PTHR31901">
    <property type="entry name" value="GH3 DOMAIN-CONTAINING PROTEIN"/>
    <property type="match status" value="1"/>
</dbReference>
<dbReference type="RefSeq" id="WP_120756218.1">
    <property type="nucleotide sequence ID" value="NZ_JBFADQ010000027.1"/>
</dbReference>
<evidence type="ECO:0008006" key="5">
    <source>
        <dbReference type="Google" id="ProtNLM"/>
    </source>
</evidence>
<dbReference type="Pfam" id="PF23572">
    <property type="entry name" value="GH3_C"/>
    <property type="match status" value="1"/>
</dbReference>
<comment type="caution">
    <text evidence="3">The sequence shown here is derived from an EMBL/GenBank/DDBJ whole genome shotgun (WGS) entry which is preliminary data.</text>
</comment>
<dbReference type="GO" id="GO:0005737">
    <property type="term" value="C:cytoplasm"/>
    <property type="evidence" value="ECO:0007669"/>
    <property type="project" value="TreeGrafter"/>
</dbReference>
<dbReference type="PANTHER" id="PTHR31901:SF9">
    <property type="entry name" value="GH3 DOMAIN-CONTAINING PROTEIN"/>
    <property type="match status" value="1"/>
</dbReference>
<dbReference type="Proteomes" id="UP000270343">
    <property type="component" value="Unassembled WGS sequence"/>
</dbReference>
<reference evidence="3 4" key="1">
    <citation type="journal article" date="2015" name="Antonie Van Leeuwenhoek">
        <title>Streptomyces klenkii sp. nov., isolated from deep marine sediment.</title>
        <authorList>
            <person name="Veyisoglu A."/>
            <person name="Sahin N."/>
        </authorList>
    </citation>
    <scope>NUCLEOTIDE SEQUENCE [LARGE SCALE GENOMIC DNA]</scope>
    <source>
        <strain evidence="3 4">KCTC 29202</strain>
    </source>
</reference>
<feature type="domain" description="GH3 middle" evidence="1">
    <location>
        <begin position="341"/>
        <end position="410"/>
    </location>
</feature>
<dbReference type="GO" id="GO:0016881">
    <property type="term" value="F:acid-amino acid ligase activity"/>
    <property type="evidence" value="ECO:0007669"/>
    <property type="project" value="TreeGrafter"/>
</dbReference>
<sequence length="547" mass="59748">MTGDRETYRRGLVADKYRLARALHHAGDWQERVRTGLLAENADTVFGSAHDFTRLRTMDDYRAAVPLRTYADYEPWIDRAAAGEPGILTAEEPRLFFTTSGSTGARKRVPVTSRFLTTTYLPFFRAAMGVPAEYFPEVITRPAATLNLRHDRLARPATTGSGRHSLGPSQADMGRAFGVALREPGGDAPWAELPVPVDDSAYLDKLYLRVRMAAEHDVRCVIGHNPALIAMLPVLLAQWWPRLLRDLHDGTYLGAPGGTPNPSRAAELERQAAYAGRPTPAVIWPRIRLLYCWASGVASLYLPRLRELYGTGVTVLPTPAAASEGPVGVPLDRHPTAGPLAVSTALYEFVEAGHDIRADSPTLLHHELEAGRDYHVVFSHIGGLYRYVLGDLVHVVDHVHGVPRVEYAGRNTLSDAAGERLREFHLVRALRATALRAGLDIGNATCRVEPGTGTPGYAVAAALHPEPLPGELPALAQALDRELGRLSHGYRAARARGALAAPVVRPVAPEAFARHWHRRVAAGMRPPEVKDQILQPDPAAWKLLLGE</sequence>
<proteinExistence type="predicted"/>
<organism evidence="3 4">
    <name type="scientific">Streptomyces klenkii</name>
    <dbReference type="NCBI Taxonomy" id="1420899"/>
    <lineage>
        <taxon>Bacteria</taxon>
        <taxon>Bacillati</taxon>
        <taxon>Actinomycetota</taxon>
        <taxon>Actinomycetes</taxon>
        <taxon>Kitasatosporales</taxon>
        <taxon>Streptomycetaceae</taxon>
        <taxon>Streptomyces</taxon>
    </lineage>
</organism>
<keyword evidence="4" id="KW-1185">Reference proteome</keyword>
<dbReference type="OrthoDB" id="614636at2"/>
<dbReference type="EMBL" id="RBAM01000006">
    <property type="protein sequence ID" value="RKN71606.1"/>
    <property type="molecule type" value="Genomic_DNA"/>
</dbReference>
<evidence type="ECO:0000259" key="2">
    <source>
        <dbReference type="Pfam" id="PF23572"/>
    </source>
</evidence>
<dbReference type="InterPro" id="IPR055377">
    <property type="entry name" value="GH3_M"/>
</dbReference>
<dbReference type="InterPro" id="IPR004993">
    <property type="entry name" value="GH3"/>
</dbReference>
<gene>
    <name evidence="3" type="ORF">D7231_16515</name>
</gene>
<dbReference type="Pfam" id="PF23571">
    <property type="entry name" value="GH3_M"/>
    <property type="match status" value="1"/>
</dbReference>
<name>A0A3B0BII5_9ACTN</name>
<dbReference type="Pfam" id="PF03321">
    <property type="entry name" value="GH3"/>
    <property type="match status" value="1"/>
</dbReference>
<evidence type="ECO:0000259" key="1">
    <source>
        <dbReference type="Pfam" id="PF23571"/>
    </source>
</evidence>
<protein>
    <recommendedName>
        <fullName evidence="5">GH3 auxin-responsive promoter</fullName>
    </recommendedName>
</protein>
<accession>A0A3B0BII5</accession>
<dbReference type="SUPFAM" id="SSF56801">
    <property type="entry name" value="Acetyl-CoA synthetase-like"/>
    <property type="match status" value="1"/>
</dbReference>
<dbReference type="AlphaFoldDB" id="A0A3B0BII5"/>
<evidence type="ECO:0000313" key="3">
    <source>
        <dbReference type="EMBL" id="RKN71606.1"/>
    </source>
</evidence>
<dbReference type="InterPro" id="IPR055378">
    <property type="entry name" value="GH3_C"/>
</dbReference>
<evidence type="ECO:0000313" key="4">
    <source>
        <dbReference type="Proteomes" id="UP000270343"/>
    </source>
</evidence>
<feature type="domain" description="GH3 C-terminal" evidence="2">
    <location>
        <begin position="426"/>
        <end position="535"/>
    </location>
</feature>